<evidence type="ECO:0000313" key="2">
    <source>
        <dbReference type="Proteomes" id="UP000290767"/>
    </source>
</evidence>
<evidence type="ECO:0000313" key="1">
    <source>
        <dbReference type="EMBL" id="RXT29339.1"/>
    </source>
</evidence>
<name>A0A4Q1UBG1_RHILE</name>
<sequence length="94" mass="10243">MTPSVTPVADNPAVTNPRRVLNMAQRDALLSIDFFRHHRPRGTTWAIGDKRFNVRTINALARLDLVRVGHQSLRLTTAGQIAAAKLKGASDGTA</sequence>
<dbReference type="Proteomes" id="UP000290767">
    <property type="component" value="Unassembled WGS sequence"/>
</dbReference>
<dbReference type="EMBL" id="MZMU01000003">
    <property type="protein sequence ID" value="RXT29339.1"/>
    <property type="molecule type" value="Genomic_DNA"/>
</dbReference>
<gene>
    <name evidence="1" type="ORF">B5P46_11700</name>
</gene>
<dbReference type="AlphaFoldDB" id="A0A4Q1UBG1"/>
<protein>
    <submittedName>
        <fullName evidence="1">Uncharacterized protein</fullName>
    </submittedName>
</protein>
<dbReference type="RefSeq" id="WP_129418783.1">
    <property type="nucleotide sequence ID" value="NZ_MZMU01000003.1"/>
</dbReference>
<comment type="caution">
    <text evidence="1">The sequence shown here is derived from an EMBL/GenBank/DDBJ whole genome shotgun (WGS) entry which is preliminary data.</text>
</comment>
<proteinExistence type="predicted"/>
<accession>A0A4Q1UBG1</accession>
<reference evidence="1 2" key="1">
    <citation type="submission" date="2017-03" db="EMBL/GenBank/DDBJ databases">
        <authorList>
            <person name="Safronova V.I."/>
            <person name="Sazanova A.L."/>
            <person name="Chirak E.R."/>
        </authorList>
    </citation>
    <scope>NUCLEOTIDE SEQUENCE [LARGE SCALE GENOMIC DNA]</scope>
    <source>
        <strain evidence="1 2">Tri-43</strain>
    </source>
</reference>
<organism evidence="1 2">
    <name type="scientific">Rhizobium leguminosarum</name>
    <dbReference type="NCBI Taxonomy" id="384"/>
    <lineage>
        <taxon>Bacteria</taxon>
        <taxon>Pseudomonadati</taxon>
        <taxon>Pseudomonadota</taxon>
        <taxon>Alphaproteobacteria</taxon>
        <taxon>Hyphomicrobiales</taxon>
        <taxon>Rhizobiaceae</taxon>
        <taxon>Rhizobium/Agrobacterium group</taxon>
        <taxon>Rhizobium</taxon>
    </lineage>
</organism>